<proteinExistence type="predicted"/>
<dbReference type="InterPro" id="IPR031723">
    <property type="entry name" value="DMSP_lyase"/>
</dbReference>
<sequence length="202" mass="22733">MAMRNHALQIFLDAAKNAFSAQAKDPRAIQSINHIFAKLTLVAPQSTPNGTQLPICRYLEDFSNPAKFDEPVLRKLIACFFELEPQLVWHQREGNWDGASENFADTHANAVLVGPKGLEQREDVWLGVSLLGPNVQYPDHRHTPEETYLVLGEGGFCQGHNDWVHVTTGETFFNPYNIIHSMRTQARPLLAFWALKEKPGTA</sequence>
<evidence type="ECO:0008006" key="3">
    <source>
        <dbReference type="Google" id="ProtNLM"/>
    </source>
</evidence>
<dbReference type="InterPro" id="IPR011051">
    <property type="entry name" value="RmlC_Cupin_sf"/>
</dbReference>
<dbReference type="InterPro" id="IPR014710">
    <property type="entry name" value="RmlC-like_jellyroll"/>
</dbReference>
<dbReference type="SUPFAM" id="SSF51182">
    <property type="entry name" value="RmlC-like cupins"/>
    <property type="match status" value="1"/>
</dbReference>
<evidence type="ECO:0000313" key="2">
    <source>
        <dbReference type="Proteomes" id="UP001318682"/>
    </source>
</evidence>
<dbReference type="Proteomes" id="UP001318682">
    <property type="component" value="Chromosome"/>
</dbReference>
<dbReference type="Gene3D" id="2.60.120.10">
    <property type="entry name" value="Jelly Rolls"/>
    <property type="match status" value="1"/>
</dbReference>
<keyword evidence="2" id="KW-1185">Reference proteome</keyword>
<protein>
    <recommendedName>
        <fullName evidence="3">Transcriptional regulator</fullName>
    </recommendedName>
</protein>
<dbReference type="EMBL" id="CP143423">
    <property type="protein sequence ID" value="WVX47587.1"/>
    <property type="molecule type" value="Genomic_DNA"/>
</dbReference>
<name>A0ABZ2BNJ2_9RHOB</name>
<reference evidence="2" key="1">
    <citation type="submission" date="2024-01" db="EMBL/GenBank/DDBJ databases">
        <title>Roseobacter fucihabitans sp. nov., isolated from the brown alga Fucus spiralis.</title>
        <authorList>
            <person name="Hahnke S."/>
            <person name="Berger M."/>
            <person name="Schlingloff A."/>
            <person name="Athale I."/>
            <person name="Neumann-Schaal M."/>
            <person name="Adenaya A."/>
            <person name="Poehlein A."/>
            <person name="Daniel R."/>
            <person name="Pertersen J."/>
            <person name="Brinkhoff T."/>
        </authorList>
    </citation>
    <scope>NUCLEOTIDE SEQUENCE [LARGE SCALE GENOMIC DNA]</scope>
    <source>
        <strain evidence="2">B14</strain>
    </source>
</reference>
<dbReference type="Pfam" id="PF16867">
    <property type="entry name" value="DMSP_lyase"/>
    <property type="match status" value="1"/>
</dbReference>
<accession>A0ABZ2BNJ2</accession>
<organism evidence="1 2">
    <name type="scientific">Roseobacter fucihabitans</name>
    <dbReference type="NCBI Taxonomy" id="1537242"/>
    <lineage>
        <taxon>Bacteria</taxon>
        <taxon>Pseudomonadati</taxon>
        <taxon>Pseudomonadota</taxon>
        <taxon>Alphaproteobacteria</taxon>
        <taxon>Rhodobacterales</taxon>
        <taxon>Roseobacteraceae</taxon>
        <taxon>Roseobacter</taxon>
    </lineage>
</organism>
<evidence type="ECO:0000313" key="1">
    <source>
        <dbReference type="EMBL" id="WVX47587.1"/>
    </source>
</evidence>
<gene>
    <name evidence="1" type="ORF">ROLI_006580</name>
</gene>
<dbReference type="RefSeq" id="WP_262386532.1">
    <property type="nucleotide sequence ID" value="NZ_CP143423.1"/>
</dbReference>